<dbReference type="OMA" id="LMNDEND"/>
<dbReference type="GeneID" id="103640646"/>
<evidence type="ECO:0000256" key="8">
    <source>
        <dbReference type="SAM" id="Phobius"/>
    </source>
</evidence>
<evidence type="ECO:0000313" key="11">
    <source>
        <dbReference type="Proteomes" id="UP000007305"/>
    </source>
</evidence>
<feature type="transmembrane region" description="Helical" evidence="8">
    <location>
        <begin position="6"/>
        <end position="22"/>
    </location>
</feature>
<dbReference type="InterPro" id="IPR001128">
    <property type="entry name" value="Cyt_P450"/>
</dbReference>
<dbReference type="InterPro" id="IPR002401">
    <property type="entry name" value="Cyt_P450_E_grp-I"/>
</dbReference>
<dbReference type="EnsemblPlants" id="Zm00001eb404760_T001">
    <property type="protein sequence ID" value="Zm00001eb404760_P001"/>
    <property type="gene ID" value="Zm00001eb404760"/>
</dbReference>
<organism evidence="9">
    <name type="scientific">Zea mays</name>
    <name type="common">Maize</name>
    <dbReference type="NCBI Taxonomy" id="4577"/>
    <lineage>
        <taxon>Eukaryota</taxon>
        <taxon>Viridiplantae</taxon>
        <taxon>Streptophyta</taxon>
        <taxon>Embryophyta</taxon>
        <taxon>Tracheophyta</taxon>
        <taxon>Spermatophyta</taxon>
        <taxon>Magnoliopsida</taxon>
        <taxon>Liliopsida</taxon>
        <taxon>Poales</taxon>
        <taxon>Poaceae</taxon>
        <taxon>PACMAD clade</taxon>
        <taxon>Panicoideae</taxon>
        <taxon>Andropogonodae</taxon>
        <taxon>Andropogoneae</taxon>
        <taxon>Tripsacinae</taxon>
        <taxon>Zea</taxon>
    </lineage>
</organism>
<evidence type="ECO:0000313" key="10">
    <source>
        <dbReference type="EnsemblPlants" id="Zm00001eb404760_P001"/>
    </source>
</evidence>
<evidence type="ECO:0000256" key="5">
    <source>
        <dbReference type="ARBA" id="ARBA00023136"/>
    </source>
</evidence>
<evidence type="ECO:0000256" key="2">
    <source>
        <dbReference type="ARBA" id="ARBA00022692"/>
    </source>
</evidence>
<dbReference type="PROSITE" id="PS00086">
    <property type="entry name" value="CYTOCHROME_P450"/>
    <property type="match status" value="1"/>
</dbReference>
<dbReference type="InterPro" id="IPR051103">
    <property type="entry name" value="Plant_metabolite_P450s"/>
</dbReference>
<comment type="cofactor">
    <cofactor evidence="6">
        <name>heme</name>
        <dbReference type="ChEBI" id="CHEBI:30413"/>
    </cofactor>
</comment>
<evidence type="ECO:0000256" key="3">
    <source>
        <dbReference type="ARBA" id="ARBA00022723"/>
    </source>
</evidence>
<keyword evidence="3 6" id="KW-0479">Metal-binding</keyword>
<keyword evidence="2 8" id="KW-0812">Transmembrane</keyword>
<evidence type="ECO:0000256" key="7">
    <source>
        <dbReference type="RuleBase" id="RU000461"/>
    </source>
</evidence>
<dbReference type="PaxDb" id="4577-GRMZM2G179143_P01"/>
<dbReference type="SUPFAM" id="SSF48264">
    <property type="entry name" value="Cytochrome P450"/>
    <property type="match status" value="1"/>
</dbReference>
<keyword evidence="6 7" id="KW-0408">Iron</keyword>
<dbReference type="GO" id="GO:0005506">
    <property type="term" value="F:iron ion binding"/>
    <property type="evidence" value="ECO:0007669"/>
    <property type="project" value="InterPro"/>
</dbReference>
<dbReference type="Proteomes" id="UP000007305">
    <property type="component" value="Chromosome 10"/>
</dbReference>
<reference evidence="11" key="1">
    <citation type="journal article" date="2009" name="Science">
        <title>The B73 maize genome: complexity, diversity, and dynamics.</title>
        <authorList>
            <person name="Schnable P.S."/>
            <person name="Ware D."/>
            <person name="Fulton R.S."/>
            <person name="Stein J.C."/>
            <person name="Wei F."/>
            <person name="Pasternak S."/>
            <person name="Liang C."/>
            <person name="Zhang J."/>
            <person name="Fulton L."/>
            <person name="Graves T.A."/>
            <person name="Minx P."/>
            <person name="Reily A.D."/>
            <person name="Courtney L."/>
            <person name="Kruchowski S.S."/>
            <person name="Tomlinson C."/>
            <person name="Strong C."/>
            <person name="Delehaunty K."/>
            <person name="Fronick C."/>
            <person name="Courtney B."/>
            <person name="Rock S.M."/>
            <person name="Belter E."/>
            <person name="Du F."/>
            <person name="Kim K."/>
            <person name="Abbott R.M."/>
            <person name="Cotton M."/>
            <person name="Levy A."/>
            <person name="Marchetto P."/>
            <person name="Ochoa K."/>
            <person name="Jackson S.M."/>
            <person name="Gillam B."/>
            <person name="Chen W."/>
            <person name="Yan L."/>
            <person name="Higginbotham J."/>
            <person name="Cardenas M."/>
            <person name="Waligorski J."/>
            <person name="Applebaum E."/>
            <person name="Phelps L."/>
            <person name="Falcone J."/>
            <person name="Kanchi K."/>
            <person name="Thane T."/>
            <person name="Scimone A."/>
            <person name="Thane N."/>
            <person name="Henke J."/>
            <person name="Wang T."/>
            <person name="Ruppert J."/>
            <person name="Shah N."/>
            <person name="Rotter K."/>
            <person name="Hodges J."/>
            <person name="Ingenthron E."/>
            <person name="Cordes M."/>
            <person name="Kohlberg S."/>
            <person name="Sgro J."/>
            <person name="Delgado B."/>
            <person name="Mead K."/>
            <person name="Chinwalla A."/>
            <person name="Leonard S."/>
            <person name="Crouse K."/>
            <person name="Collura K."/>
            <person name="Kudrna D."/>
            <person name="Currie J."/>
            <person name="He R."/>
            <person name="Angelova A."/>
            <person name="Rajasekar S."/>
            <person name="Mueller T."/>
            <person name="Lomeli R."/>
            <person name="Scara G."/>
            <person name="Ko A."/>
            <person name="Delaney K."/>
            <person name="Wissotski M."/>
            <person name="Lopez G."/>
            <person name="Campos D."/>
            <person name="Braidotti M."/>
            <person name="Ashley E."/>
            <person name="Golser W."/>
            <person name="Kim H."/>
            <person name="Lee S."/>
            <person name="Lin J."/>
            <person name="Dujmic Z."/>
            <person name="Kim W."/>
            <person name="Talag J."/>
            <person name="Zuccolo A."/>
            <person name="Fan C."/>
            <person name="Sebastian A."/>
            <person name="Kramer M."/>
            <person name="Spiegel L."/>
            <person name="Nascimento L."/>
            <person name="Zutavern T."/>
            <person name="Miller B."/>
            <person name="Ambroise C."/>
            <person name="Muller S."/>
            <person name="Spooner W."/>
            <person name="Narechania A."/>
            <person name="Ren L."/>
            <person name="Wei S."/>
            <person name="Kumari S."/>
            <person name="Faga B."/>
            <person name="Levy M.J."/>
            <person name="McMahan L."/>
            <person name="Van Buren P."/>
            <person name="Vaughn M.W."/>
            <person name="Ying K."/>
            <person name="Yeh C.-T."/>
            <person name="Emrich S.J."/>
            <person name="Jia Y."/>
            <person name="Kalyanaraman A."/>
            <person name="Hsia A.-P."/>
            <person name="Barbazuk W.B."/>
            <person name="Baucom R.S."/>
            <person name="Brutnell T.P."/>
            <person name="Carpita N.C."/>
            <person name="Chaparro C."/>
            <person name="Chia J.-M."/>
            <person name="Deragon J.-M."/>
            <person name="Estill J.C."/>
            <person name="Fu Y."/>
            <person name="Jeddeloh J.A."/>
            <person name="Han Y."/>
            <person name="Lee H."/>
            <person name="Li P."/>
            <person name="Lisch D.R."/>
            <person name="Liu S."/>
            <person name="Liu Z."/>
            <person name="Nagel D.H."/>
            <person name="McCann M.C."/>
            <person name="SanMiguel P."/>
            <person name="Myers A.M."/>
            <person name="Nettleton D."/>
            <person name="Nguyen J."/>
            <person name="Penning B.W."/>
            <person name="Ponnala L."/>
            <person name="Schneider K.L."/>
            <person name="Schwartz D.C."/>
            <person name="Sharma A."/>
            <person name="Soderlund C."/>
            <person name="Springer N.M."/>
            <person name="Sun Q."/>
            <person name="Wang H."/>
            <person name="Waterman M."/>
            <person name="Westerman R."/>
            <person name="Wolfgruber T.K."/>
            <person name="Yang L."/>
            <person name="Yu Y."/>
            <person name="Zhang L."/>
            <person name="Zhou S."/>
            <person name="Zhu Q."/>
            <person name="Bennetzen J.L."/>
            <person name="Dawe R.K."/>
            <person name="Jiang J."/>
            <person name="Jiang N."/>
            <person name="Presting G.G."/>
            <person name="Wessler S.R."/>
            <person name="Aluru S."/>
            <person name="Martienssen R.A."/>
            <person name="Clifton S.W."/>
            <person name="McCombie W.R."/>
            <person name="Wing R.A."/>
            <person name="Wilson R.K."/>
        </authorList>
    </citation>
    <scope>NUCLEOTIDE SEQUENCE [LARGE SCALE GENOMIC DNA]</scope>
    <source>
        <strain evidence="11">cv. B73</strain>
    </source>
</reference>
<dbReference type="EMBL" id="CM000786">
    <property type="protein sequence ID" value="AQK38498.1"/>
    <property type="molecule type" value="Genomic_DNA"/>
</dbReference>
<evidence type="ECO:0007829" key="12">
    <source>
        <dbReference type="PeptideAtlas" id="K7UB11"/>
    </source>
</evidence>
<dbReference type="ExpressionAtlas" id="K7UB11">
    <property type="expression patterns" value="baseline and differential"/>
</dbReference>
<dbReference type="GO" id="GO:0016020">
    <property type="term" value="C:membrane"/>
    <property type="evidence" value="ECO:0000318"/>
    <property type="project" value="GO_Central"/>
</dbReference>
<protein>
    <submittedName>
        <fullName evidence="9">Putative cytochrome P450 superfamily protein</fullName>
    </submittedName>
</protein>
<dbReference type="GO" id="GO:0016709">
    <property type="term" value="F:oxidoreductase activity, acting on paired donors, with incorporation or reduction of molecular oxygen, NAD(P)H as one donor, and incorporation of one atom of oxygen"/>
    <property type="evidence" value="ECO:0000318"/>
    <property type="project" value="GO_Central"/>
</dbReference>
<dbReference type="KEGG" id="zma:103640646"/>
<evidence type="ECO:0000256" key="1">
    <source>
        <dbReference type="ARBA" id="ARBA00004167"/>
    </source>
</evidence>
<sequence>MELTWDVIVLAACSFLIPLVFLRNAKKHRRRRAPPGPATVPIIGNLAWLELRHGWMDEMNILRRMHSRFGPLLKVRLGSSEQVNVMDRRLAHALLVERGAAVADRSPLLVSTDRFGVFDSFSIHVSSYGPRWSVLRRNFAAEIVSPARFRQMAASRELALSGLIRKLQLEEGGVVCRDAFQHAMSSLFIAMCFGKVLDDSSVDSIAVAVRDFVLHDDGSETGMAKFLFLPALTTRLFRDFVREREAKLQKLETVYCLPLIHERRERRKKQQTQELEHPHCYVDTLLDLRLGEGRQDGGRPPLTDHEIASLCIEILIVGSDLPGTALEWTMAELVKNPGVQDKLYEEMMKAKGTGGVVAAGGVPFSEDDLPKIPYLRAVVLEGLRRHPPAQQMPPRRVREDVEVDDYVVPKGSAINFMLYDLGMDDATWDRPALFMPERFLPGGEAEELDITGAKEMKMIPFGAGRRICPGLRIALLLLEYFVANLVAAFHWKEVEPGDVDVTSEDVRVSILMGKPLRARLLARLPAAP</sequence>
<dbReference type="InterPro" id="IPR036396">
    <property type="entry name" value="Cyt_P450_sf"/>
</dbReference>
<gene>
    <name evidence="10" type="primary">LOC103640646</name>
    <name evidence="9" type="ORF">ZEAMMB73_Zm00001d023210</name>
</gene>
<evidence type="ECO:0000256" key="6">
    <source>
        <dbReference type="PIRSR" id="PIRSR602401-1"/>
    </source>
</evidence>
<keyword evidence="5 8" id="KW-0472">Membrane</keyword>
<keyword evidence="6 7" id="KW-0349">Heme</keyword>
<keyword evidence="4 8" id="KW-1133">Transmembrane helix</keyword>
<dbReference type="FunFam" id="1.10.630.10:FF:000260">
    <property type="entry name" value="Putative cytochrome P450 superfamily protein"/>
    <property type="match status" value="1"/>
</dbReference>
<dbReference type="PRINTS" id="PR00385">
    <property type="entry name" value="P450"/>
</dbReference>
<keyword evidence="7" id="KW-0503">Monooxygenase</keyword>
<dbReference type="OrthoDB" id="1055148at2759"/>
<evidence type="ECO:0000313" key="9">
    <source>
        <dbReference type="EMBL" id="AQK38498.1"/>
    </source>
</evidence>
<keyword evidence="12" id="KW-1267">Proteomics identification</keyword>
<feature type="binding site" description="axial binding residue" evidence="6">
    <location>
        <position position="468"/>
    </location>
    <ligand>
        <name>heme</name>
        <dbReference type="ChEBI" id="CHEBI:30413"/>
    </ligand>
    <ligandPart>
        <name>Fe</name>
        <dbReference type="ChEBI" id="CHEBI:18248"/>
    </ligandPart>
</feature>
<keyword evidence="7" id="KW-0560">Oxidoreductase</keyword>
<dbReference type="Gene3D" id="1.10.630.10">
    <property type="entry name" value="Cytochrome P450"/>
    <property type="match status" value="1"/>
</dbReference>
<dbReference type="HOGENOM" id="CLU_001570_4_0_1"/>
<dbReference type="Pfam" id="PF00067">
    <property type="entry name" value="p450"/>
    <property type="match status" value="1"/>
</dbReference>
<dbReference type="PANTHER" id="PTHR24298:SF914">
    <property type="entry name" value="OS10G0513400 PROTEIN"/>
    <property type="match status" value="1"/>
</dbReference>
<accession>K7UB11</accession>
<dbReference type="eggNOG" id="KOG0156">
    <property type="taxonomic scope" value="Eukaryota"/>
</dbReference>
<dbReference type="PRINTS" id="PR00463">
    <property type="entry name" value="EP450I"/>
</dbReference>
<dbReference type="STRING" id="4577.K7UB11"/>
<proteinExistence type="evidence at protein level"/>
<dbReference type="Gramene" id="Zm00001eb404760_T001">
    <property type="protein sequence ID" value="Zm00001eb404760_P001"/>
    <property type="gene ID" value="Zm00001eb404760"/>
</dbReference>
<dbReference type="AlphaFoldDB" id="K7UB11"/>
<evidence type="ECO:0000256" key="4">
    <source>
        <dbReference type="ARBA" id="ARBA00022989"/>
    </source>
</evidence>
<accession>A0A1D6IQ09</accession>
<dbReference type="GO" id="GO:0020037">
    <property type="term" value="F:heme binding"/>
    <property type="evidence" value="ECO:0007669"/>
    <property type="project" value="InterPro"/>
</dbReference>
<reference evidence="10" key="3">
    <citation type="submission" date="2019-07" db="EMBL/GenBank/DDBJ databases">
        <authorList>
            <person name="Seetharam A."/>
            <person name="Woodhouse M."/>
            <person name="Cannon E."/>
        </authorList>
    </citation>
    <scope>NUCLEOTIDE SEQUENCE [LARGE SCALE GENOMIC DNA]</scope>
    <source>
        <strain evidence="10">cv. B73</strain>
    </source>
</reference>
<dbReference type="PANTHER" id="PTHR24298">
    <property type="entry name" value="FLAVONOID 3'-MONOOXYGENASE-RELATED"/>
    <property type="match status" value="1"/>
</dbReference>
<dbReference type="CDD" id="cd11075">
    <property type="entry name" value="CYP77_89"/>
    <property type="match status" value="1"/>
</dbReference>
<reference evidence="9" key="2">
    <citation type="submission" date="2015-12" db="EMBL/GenBank/DDBJ databases">
        <title>Update maize B73 reference genome by single molecule sequencing technologies.</title>
        <authorList>
            <consortium name="Maize Genome Sequencing Project"/>
            <person name="Ware D."/>
        </authorList>
    </citation>
    <scope>NUCLEOTIDE SEQUENCE</scope>
    <source>
        <tissue evidence="9">Seedling</tissue>
    </source>
</reference>
<dbReference type="SMR" id="K7UB11"/>
<comment type="subcellular location">
    <subcellularLocation>
        <location evidence="1">Membrane</location>
        <topology evidence="1">Single-pass membrane protein</topology>
    </subcellularLocation>
</comment>
<keyword evidence="11" id="KW-1185">Reference proteome</keyword>
<dbReference type="InterPro" id="IPR017972">
    <property type="entry name" value="Cyt_P450_CS"/>
</dbReference>
<name>K7UB11_MAIZE</name>
<comment type="similarity">
    <text evidence="7">Belongs to the cytochrome P450 family.</text>
</comment>
<reference evidence="10" key="4">
    <citation type="submission" date="2021-05" db="UniProtKB">
        <authorList>
            <consortium name="EnsemblPlants"/>
        </authorList>
    </citation>
    <scope>IDENTIFICATION</scope>
    <source>
        <strain evidence="10">cv. B73</strain>
    </source>
</reference>